<dbReference type="SMART" id="SM00450">
    <property type="entry name" value="RHOD"/>
    <property type="match status" value="2"/>
</dbReference>
<accession>A0A7G7CRK2</accession>
<dbReference type="PANTHER" id="PTHR11364">
    <property type="entry name" value="THIOSULFATE SULFERTANSFERASE"/>
    <property type="match status" value="1"/>
</dbReference>
<organism evidence="4 5">
    <name type="scientific">Corynebacterium incognita</name>
    <dbReference type="NCBI Taxonomy" id="2754725"/>
    <lineage>
        <taxon>Bacteria</taxon>
        <taxon>Bacillati</taxon>
        <taxon>Actinomycetota</taxon>
        <taxon>Actinomycetes</taxon>
        <taxon>Mycobacteriales</taxon>
        <taxon>Corynebacteriaceae</taxon>
        <taxon>Corynebacterium</taxon>
    </lineage>
</organism>
<dbReference type="GO" id="GO:0004792">
    <property type="term" value="F:thiosulfate-cyanide sulfurtransferase activity"/>
    <property type="evidence" value="ECO:0007669"/>
    <property type="project" value="TreeGrafter"/>
</dbReference>
<gene>
    <name evidence="4" type="ORF">H0194_04350</name>
</gene>
<keyword evidence="1 4" id="KW-0808">Transferase</keyword>
<dbReference type="PANTHER" id="PTHR11364:SF27">
    <property type="entry name" value="SULFURTRANSFERASE"/>
    <property type="match status" value="1"/>
</dbReference>
<dbReference type="Gene3D" id="3.40.250.10">
    <property type="entry name" value="Rhodanese-like domain"/>
    <property type="match status" value="2"/>
</dbReference>
<dbReference type="EMBL" id="CP059404">
    <property type="protein sequence ID" value="QNE90218.1"/>
    <property type="molecule type" value="Genomic_DNA"/>
</dbReference>
<proteinExistence type="predicted"/>
<keyword evidence="2" id="KW-0677">Repeat</keyword>
<reference evidence="4 5" key="1">
    <citation type="submission" date="2020-07" db="EMBL/GenBank/DDBJ databases">
        <title>Complete genome and description of Corynebacterium incognita strain Marseille-Q3630 sp. nov.</title>
        <authorList>
            <person name="Boxberger M."/>
        </authorList>
    </citation>
    <scope>NUCLEOTIDE SEQUENCE [LARGE SCALE GENOMIC DNA]</scope>
    <source>
        <strain evidence="4 5">Marseille-Q3630</strain>
    </source>
</reference>
<keyword evidence="5" id="KW-1185">Reference proteome</keyword>
<evidence type="ECO:0000313" key="4">
    <source>
        <dbReference type="EMBL" id="QNE90218.1"/>
    </source>
</evidence>
<dbReference type="CDD" id="cd01448">
    <property type="entry name" value="TST_Repeat_1"/>
    <property type="match status" value="1"/>
</dbReference>
<dbReference type="InterPro" id="IPR001763">
    <property type="entry name" value="Rhodanese-like_dom"/>
</dbReference>
<evidence type="ECO:0000256" key="2">
    <source>
        <dbReference type="ARBA" id="ARBA00022737"/>
    </source>
</evidence>
<sequence length="275" mass="29608">MSILISPQQLHDDIHTGQPFTLLASHWEPHEGAGEGQFRSLHIPTARFCDAAAALAGIPGSTVGRNPLPDPEQLQKWFELWGLKKGRDIVVYDEGRGLLAARAWWILKWAGVDNVRIVDGGLARYRAEGFPTLVGPGNIAVGCDVEVNAGSARVATIEDVKAHDGLLVDTREPNRFAGLREILDLKAGHIPGAINVPERELLNPDRTFKTPEEIRDIFAHAGVTTGEGVIVYSGSGNHSAQALAAMEMVGLTGAAHFVGGWSQWSANPDNPVERA</sequence>
<dbReference type="CDD" id="cd01449">
    <property type="entry name" value="TST_Repeat_2"/>
    <property type="match status" value="1"/>
</dbReference>
<name>A0A7G7CRK2_9CORY</name>
<dbReference type="AlphaFoldDB" id="A0A7G7CRK2"/>
<feature type="domain" description="Rhodanese" evidence="3">
    <location>
        <begin position="12"/>
        <end position="134"/>
    </location>
</feature>
<dbReference type="InterPro" id="IPR045078">
    <property type="entry name" value="TST/MPST-like"/>
</dbReference>
<feature type="domain" description="Rhodanese" evidence="3">
    <location>
        <begin position="161"/>
        <end position="273"/>
    </location>
</feature>
<dbReference type="KEGG" id="cik:H0194_04350"/>
<dbReference type="Proteomes" id="UP000515743">
    <property type="component" value="Chromosome"/>
</dbReference>
<evidence type="ECO:0000259" key="3">
    <source>
        <dbReference type="PROSITE" id="PS50206"/>
    </source>
</evidence>
<dbReference type="InterPro" id="IPR036873">
    <property type="entry name" value="Rhodanese-like_dom_sf"/>
</dbReference>
<dbReference type="SUPFAM" id="SSF52821">
    <property type="entry name" value="Rhodanese/Cell cycle control phosphatase"/>
    <property type="match status" value="2"/>
</dbReference>
<dbReference type="Pfam" id="PF00581">
    <property type="entry name" value="Rhodanese"/>
    <property type="match status" value="2"/>
</dbReference>
<evidence type="ECO:0000313" key="5">
    <source>
        <dbReference type="Proteomes" id="UP000515743"/>
    </source>
</evidence>
<evidence type="ECO:0000256" key="1">
    <source>
        <dbReference type="ARBA" id="ARBA00022679"/>
    </source>
</evidence>
<dbReference type="PROSITE" id="PS50206">
    <property type="entry name" value="RHODANESE_3"/>
    <property type="match status" value="2"/>
</dbReference>
<protein>
    <submittedName>
        <fullName evidence="4">Sulfurtransferase</fullName>
    </submittedName>
</protein>
<dbReference type="RefSeq" id="WP_185176591.1">
    <property type="nucleotide sequence ID" value="NZ_CP059404.1"/>
</dbReference>